<name>A0ABU2ND41_9PSEU</name>
<comment type="caution">
    <text evidence="2">The sequence shown here is derived from an EMBL/GenBank/DDBJ whole genome shotgun (WGS) entry which is preliminary data.</text>
</comment>
<accession>A0ABU2ND41</accession>
<dbReference type="Proteomes" id="UP001183202">
    <property type="component" value="Unassembled WGS sequence"/>
</dbReference>
<dbReference type="RefSeq" id="WP_311558063.1">
    <property type="nucleotide sequence ID" value="NZ_JAVREJ010000014.1"/>
</dbReference>
<dbReference type="EMBL" id="JAVREJ010000014">
    <property type="protein sequence ID" value="MDT0351655.1"/>
    <property type="molecule type" value="Genomic_DNA"/>
</dbReference>
<keyword evidence="3" id="KW-1185">Reference proteome</keyword>
<organism evidence="2 3">
    <name type="scientific">Pseudonocardia charpentierae</name>
    <dbReference type="NCBI Taxonomy" id="3075545"/>
    <lineage>
        <taxon>Bacteria</taxon>
        <taxon>Bacillati</taxon>
        <taxon>Actinomycetota</taxon>
        <taxon>Actinomycetes</taxon>
        <taxon>Pseudonocardiales</taxon>
        <taxon>Pseudonocardiaceae</taxon>
        <taxon>Pseudonocardia</taxon>
    </lineage>
</organism>
<reference evidence="3" key="1">
    <citation type="submission" date="2023-07" db="EMBL/GenBank/DDBJ databases">
        <title>30 novel species of actinomycetes from the DSMZ collection.</title>
        <authorList>
            <person name="Nouioui I."/>
        </authorList>
    </citation>
    <scope>NUCLEOTIDE SEQUENCE [LARGE SCALE GENOMIC DNA]</scope>
    <source>
        <strain evidence="3">DSM 45834</strain>
    </source>
</reference>
<gene>
    <name evidence="2" type="ORF">RM445_19180</name>
</gene>
<protein>
    <submittedName>
        <fullName evidence="2">Uncharacterized protein</fullName>
    </submittedName>
</protein>
<proteinExistence type="predicted"/>
<evidence type="ECO:0000313" key="2">
    <source>
        <dbReference type="EMBL" id="MDT0351655.1"/>
    </source>
</evidence>
<feature type="region of interest" description="Disordered" evidence="1">
    <location>
        <begin position="117"/>
        <end position="207"/>
    </location>
</feature>
<feature type="compositionally biased region" description="Basic and acidic residues" evidence="1">
    <location>
        <begin position="126"/>
        <end position="138"/>
    </location>
</feature>
<sequence length="207" mass="23010">MKTSAKPACRCGCSLELTADAYFLQYLTERLQAFEAEHRGCRQRPDEPAPQALPDVPVIREAEPGRNVADPINKARAKEPVSTAWKRFDGPDRTCAICGDSFSPKRSNQTLCGKPECRKARRKQHADKFNAKVRDRRLPRSRPMTTKPANLKQGCGRQQRQPSRPSAAGRAPTRSRRHGLSSAGCTCPQPVSTHRPAALRQLRRSSG</sequence>
<evidence type="ECO:0000313" key="3">
    <source>
        <dbReference type="Proteomes" id="UP001183202"/>
    </source>
</evidence>
<evidence type="ECO:0000256" key="1">
    <source>
        <dbReference type="SAM" id="MobiDB-lite"/>
    </source>
</evidence>